<sequence>MEPPRSALMHSSLPRAGPRERAPPHVDARTPKCLSGRAQPNPITGNVVIMIDPLIGQYHADPTGEGAVGWCLWPNRLHGTARE</sequence>
<keyword evidence="3" id="KW-1185">Reference proteome</keyword>
<evidence type="ECO:0000313" key="2">
    <source>
        <dbReference type="EMBL" id="GCC21131.1"/>
    </source>
</evidence>
<feature type="region of interest" description="Disordered" evidence="1">
    <location>
        <begin position="1"/>
        <end position="41"/>
    </location>
</feature>
<dbReference type="Proteomes" id="UP000287033">
    <property type="component" value="Unassembled WGS sequence"/>
</dbReference>
<reference evidence="2 3" key="1">
    <citation type="journal article" date="2018" name="Nat. Ecol. Evol.">
        <title>Shark genomes provide insights into elasmobranch evolution and the origin of vertebrates.</title>
        <authorList>
            <person name="Hara Y"/>
            <person name="Yamaguchi K"/>
            <person name="Onimaru K"/>
            <person name="Kadota M"/>
            <person name="Koyanagi M"/>
            <person name="Keeley SD"/>
            <person name="Tatsumi K"/>
            <person name="Tanaka K"/>
            <person name="Motone F"/>
            <person name="Kageyama Y"/>
            <person name="Nozu R"/>
            <person name="Adachi N"/>
            <person name="Nishimura O"/>
            <person name="Nakagawa R"/>
            <person name="Tanegashima C"/>
            <person name="Kiyatake I"/>
            <person name="Matsumoto R"/>
            <person name="Murakumo K"/>
            <person name="Nishida K"/>
            <person name="Terakita A"/>
            <person name="Kuratani S"/>
            <person name="Sato K"/>
            <person name="Hyodo S Kuraku.S."/>
        </authorList>
    </citation>
    <scope>NUCLEOTIDE SEQUENCE [LARGE SCALE GENOMIC DNA]</scope>
</reference>
<evidence type="ECO:0000313" key="3">
    <source>
        <dbReference type="Proteomes" id="UP000287033"/>
    </source>
</evidence>
<dbReference type="EMBL" id="BEZZ01002072">
    <property type="protein sequence ID" value="GCC21131.1"/>
    <property type="molecule type" value="Genomic_DNA"/>
</dbReference>
<organism evidence="2 3">
    <name type="scientific">Chiloscyllium punctatum</name>
    <name type="common">Brownbanded bambooshark</name>
    <name type="synonym">Hemiscyllium punctatum</name>
    <dbReference type="NCBI Taxonomy" id="137246"/>
    <lineage>
        <taxon>Eukaryota</taxon>
        <taxon>Metazoa</taxon>
        <taxon>Chordata</taxon>
        <taxon>Craniata</taxon>
        <taxon>Vertebrata</taxon>
        <taxon>Chondrichthyes</taxon>
        <taxon>Elasmobranchii</taxon>
        <taxon>Galeomorphii</taxon>
        <taxon>Galeoidea</taxon>
        <taxon>Orectolobiformes</taxon>
        <taxon>Hemiscylliidae</taxon>
        <taxon>Chiloscyllium</taxon>
    </lineage>
</organism>
<accession>A0A401RSN6</accession>
<comment type="caution">
    <text evidence="2">The sequence shown here is derived from an EMBL/GenBank/DDBJ whole genome shotgun (WGS) entry which is preliminary data.</text>
</comment>
<gene>
    <name evidence="2" type="ORF">chiPu_0019598</name>
</gene>
<proteinExistence type="predicted"/>
<evidence type="ECO:0000256" key="1">
    <source>
        <dbReference type="SAM" id="MobiDB-lite"/>
    </source>
</evidence>
<dbReference type="AlphaFoldDB" id="A0A401RSN6"/>
<name>A0A401RSN6_CHIPU</name>
<protein>
    <submittedName>
        <fullName evidence="2">Uncharacterized protein</fullName>
    </submittedName>
</protein>
<feature type="compositionally biased region" description="Basic and acidic residues" evidence="1">
    <location>
        <begin position="17"/>
        <end position="30"/>
    </location>
</feature>